<dbReference type="PANTHER" id="PTHR30629">
    <property type="entry name" value="PROPHAGE INTEGRASE"/>
    <property type="match status" value="1"/>
</dbReference>
<dbReference type="InterPro" id="IPR004107">
    <property type="entry name" value="Integrase_SAM-like_N"/>
</dbReference>
<dbReference type="Gene3D" id="1.10.150.130">
    <property type="match status" value="1"/>
</dbReference>
<keyword evidence="2" id="KW-0229">DNA integration</keyword>
<dbReference type="RefSeq" id="WP_322186846.1">
    <property type="nucleotide sequence ID" value="NZ_JAXLPB010000002.1"/>
</dbReference>
<evidence type="ECO:0000256" key="2">
    <source>
        <dbReference type="ARBA" id="ARBA00022908"/>
    </source>
</evidence>
<evidence type="ECO:0000256" key="5">
    <source>
        <dbReference type="PROSITE-ProRule" id="PRU01248"/>
    </source>
</evidence>
<keyword evidence="3 5" id="KW-0238">DNA-binding</keyword>
<keyword evidence="4" id="KW-0233">DNA recombination</keyword>
<evidence type="ECO:0000313" key="9">
    <source>
        <dbReference type="Proteomes" id="UP001294412"/>
    </source>
</evidence>
<dbReference type="PANTHER" id="PTHR30629:SF2">
    <property type="entry name" value="PROPHAGE INTEGRASE INTS-RELATED"/>
    <property type="match status" value="1"/>
</dbReference>
<feature type="domain" description="Core-binding (CB)" evidence="7">
    <location>
        <begin position="1"/>
        <end position="100"/>
    </location>
</feature>
<evidence type="ECO:0000259" key="6">
    <source>
        <dbReference type="PROSITE" id="PS51898"/>
    </source>
</evidence>
<sequence length="310" mass="33476">MLTVSELCDTYMADGTGTKKASTLPVDKGRIERHIKPLLGKRKVSEINQADIRKFLKNVSEGATASDTKTVSRGRAIVKGGKGTASRTVGLLGGIFTYAIELGLIQANPVRGVKRYPDKRNERFLTGKELATLGHGLSAAEAQGLNGKALNIIKLLVFTGARRGEIEALRWSKVDTAGRRLRLEDSKTGQKSMPLNSAALDILLNLQERAEDRSGFVFPATDGDGHYVGTPRIWSILRERIGLHDVRLHDLRHSFASVGVVNGAPLMVVGALLGHADHSTTQRYAHLAYDPLAAASEQIGQAILEALSGR</sequence>
<dbReference type="InterPro" id="IPR050808">
    <property type="entry name" value="Phage_Integrase"/>
</dbReference>
<dbReference type="CDD" id="cd00796">
    <property type="entry name" value="INT_Rci_Hp1_C"/>
    <property type="match status" value="1"/>
</dbReference>
<dbReference type="Gene3D" id="1.10.443.10">
    <property type="entry name" value="Intergrase catalytic core"/>
    <property type="match status" value="1"/>
</dbReference>
<evidence type="ECO:0000256" key="4">
    <source>
        <dbReference type="ARBA" id="ARBA00023172"/>
    </source>
</evidence>
<keyword evidence="9" id="KW-1185">Reference proteome</keyword>
<gene>
    <name evidence="8" type="ORF">U0C82_09660</name>
</gene>
<organism evidence="8 9">
    <name type="scientific">Fulvimarina uroteuthidis</name>
    <dbReference type="NCBI Taxonomy" id="3098149"/>
    <lineage>
        <taxon>Bacteria</taxon>
        <taxon>Pseudomonadati</taxon>
        <taxon>Pseudomonadota</taxon>
        <taxon>Alphaproteobacteria</taxon>
        <taxon>Hyphomicrobiales</taxon>
        <taxon>Aurantimonadaceae</taxon>
        <taxon>Fulvimarina</taxon>
    </lineage>
</organism>
<evidence type="ECO:0000256" key="3">
    <source>
        <dbReference type="ARBA" id="ARBA00023125"/>
    </source>
</evidence>
<dbReference type="PROSITE" id="PS51900">
    <property type="entry name" value="CB"/>
    <property type="match status" value="1"/>
</dbReference>
<reference evidence="8 9" key="1">
    <citation type="submission" date="2023-12" db="EMBL/GenBank/DDBJ databases">
        <title>Description of Novel Strain Fulvimarina sp. 2208YS6-2-32 isolated from Uroteuthis (Photololigo) edulis.</title>
        <authorList>
            <person name="Park J.-S."/>
        </authorList>
    </citation>
    <scope>NUCLEOTIDE SEQUENCE [LARGE SCALE GENOMIC DNA]</scope>
    <source>
        <strain evidence="8 9">2208YS6-2-32</strain>
    </source>
</reference>
<dbReference type="Pfam" id="PF14659">
    <property type="entry name" value="Phage_int_SAM_3"/>
    <property type="match status" value="1"/>
</dbReference>
<dbReference type="InterPro" id="IPR011010">
    <property type="entry name" value="DNA_brk_join_enz"/>
</dbReference>
<dbReference type="Pfam" id="PF00589">
    <property type="entry name" value="Phage_integrase"/>
    <property type="match status" value="1"/>
</dbReference>
<comment type="similarity">
    <text evidence="1">Belongs to the 'phage' integrase family.</text>
</comment>
<accession>A0ABU5I2T7</accession>
<dbReference type="Proteomes" id="UP001294412">
    <property type="component" value="Unassembled WGS sequence"/>
</dbReference>
<name>A0ABU5I2T7_9HYPH</name>
<dbReference type="EMBL" id="JAXLPB010000002">
    <property type="protein sequence ID" value="MDY8109405.1"/>
    <property type="molecule type" value="Genomic_DNA"/>
</dbReference>
<comment type="caution">
    <text evidence="8">The sequence shown here is derived from an EMBL/GenBank/DDBJ whole genome shotgun (WGS) entry which is preliminary data.</text>
</comment>
<feature type="domain" description="Tyr recombinase" evidence="6">
    <location>
        <begin position="120"/>
        <end position="297"/>
    </location>
</feature>
<dbReference type="InterPro" id="IPR013762">
    <property type="entry name" value="Integrase-like_cat_sf"/>
</dbReference>
<dbReference type="InterPro" id="IPR002104">
    <property type="entry name" value="Integrase_catalytic"/>
</dbReference>
<evidence type="ECO:0000313" key="8">
    <source>
        <dbReference type="EMBL" id="MDY8109405.1"/>
    </source>
</evidence>
<evidence type="ECO:0000256" key="1">
    <source>
        <dbReference type="ARBA" id="ARBA00008857"/>
    </source>
</evidence>
<proteinExistence type="inferred from homology"/>
<dbReference type="InterPro" id="IPR010998">
    <property type="entry name" value="Integrase_recombinase_N"/>
</dbReference>
<dbReference type="SUPFAM" id="SSF56349">
    <property type="entry name" value="DNA breaking-rejoining enzymes"/>
    <property type="match status" value="1"/>
</dbReference>
<dbReference type="PROSITE" id="PS51898">
    <property type="entry name" value="TYR_RECOMBINASE"/>
    <property type="match status" value="1"/>
</dbReference>
<protein>
    <submittedName>
        <fullName evidence="8">Site-specific integrase</fullName>
    </submittedName>
</protein>
<evidence type="ECO:0000259" key="7">
    <source>
        <dbReference type="PROSITE" id="PS51900"/>
    </source>
</evidence>
<dbReference type="InterPro" id="IPR044068">
    <property type="entry name" value="CB"/>
</dbReference>